<accession>A0A5P1EIL7</accession>
<reference evidence="2" key="1">
    <citation type="journal article" date="2017" name="Nat. Commun.">
        <title>The asparagus genome sheds light on the origin and evolution of a young Y chromosome.</title>
        <authorList>
            <person name="Harkess A."/>
            <person name="Zhou J."/>
            <person name="Xu C."/>
            <person name="Bowers J.E."/>
            <person name="Van der Hulst R."/>
            <person name="Ayyampalayam S."/>
            <person name="Mercati F."/>
            <person name="Riccardi P."/>
            <person name="McKain M.R."/>
            <person name="Kakrana A."/>
            <person name="Tang H."/>
            <person name="Ray J."/>
            <person name="Groenendijk J."/>
            <person name="Arikit S."/>
            <person name="Mathioni S.M."/>
            <person name="Nakano M."/>
            <person name="Shan H."/>
            <person name="Telgmann-Rauber A."/>
            <person name="Kanno A."/>
            <person name="Yue Z."/>
            <person name="Chen H."/>
            <person name="Li W."/>
            <person name="Chen Y."/>
            <person name="Xu X."/>
            <person name="Zhang Y."/>
            <person name="Luo S."/>
            <person name="Chen H."/>
            <person name="Gao J."/>
            <person name="Mao Z."/>
            <person name="Pires J.C."/>
            <person name="Luo M."/>
            <person name="Kudrna D."/>
            <person name="Wing R.A."/>
            <person name="Meyers B.C."/>
            <person name="Yi K."/>
            <person name="Kong H."/>
            <person name="Lavrijsen P."/>
            <person name="Sunseri F."/>
            <person name="Falavigna A."/>
            <person name="Ye Y."/>
            <person name="Leebens-Mack J.H."/>
            <person name="Chen G."/>
        </authorList>
    </citation>
    <scope>NUCLEOTIDE SEQUENCE [LARGE SCALE GENOMIC DNA]</scope>
    <source>
        <strain evidence="2">cv. DH0086</strain>
    </source>
</reference>
<evidence type="ECO:0000313" key="2">
    <source>
        <dbReference type="Proteomes" id="UP000243459"/>
    </source>
</evidence>
<keyword evidence="2" id="KW-1185">Reference proteome</keyword>
<dbReference type="Proteomes" id="UP000243459">
    <property type="component" value="Chromosome 7"/>
</dbReference>
<dbReference type="Gramene" id="ONK63920">
    <property type="protein sequence ID" value="ONK63920"/>
    <property type="gene ID" value="A4U43_C07F20280"/>
</dbReference>
<gene>
    <name evidence="1" type="ORF">A4U43_C07F20280</name>
</gene>
<evidence type="ECO:0000313" key="1">
    <source>
        <dbReference type="EMBL" id="ONK63920.1"/>
    </source>
</evidence>
<dbReference type="SUPFAM" id="SSF47923">
    <property type="entry name" value="Ypt/Rab-GAP domain of gyp1p"/>
    <property type="match status" value="1"/>
</dbReference>
<dbReference type="AlphaFoldDB" id="A0A5P1EIL7"/>
<sequence length="145" mass="16335">MLMVLFRREFSFVDTLYLWEIVDPQNLQLMWAMEYSPMLFSLYESGTKSSSGVDAASNVALLKKYGKFVRKNVRIGQKNAPQAPLSIFVVASVLETQSKKLLQEAKGQDDVVQILNDITGNLDAKKACDDALKLHSKYLTKVKVD</sequence>
<dbReference type="OMA" id="LYLWEIV"/>
<dbReference type="EMBL" id="CM007387">
    <property type="protein sequence ID" value="ONK63920.1"/>
    <property type="molecule type" value="Genomic_DNA"/>
</dbReference>
<proteinExistence type="predicted"/>
<protein>
    <submittedName>
        <fullName evidence="1">Uncharacterized protein</fullName>
    </submittedName>
</protein>
<dbReference type="Gene3D" id="1.10.472.80">
    <property type="entry name" value="Ypt/Rab-GAP domain of gyp1p, domain 3"/>
    <property type="match status" value="1"/>
</dbReference>
<organism evidence="1 2">
    <name type="scientific">Asparagus officinalis</name>
    <name type="common">Garden asparagus</name>
    <dbReference type="NCBI Taxonomy" id="4686"/>
    <lineage>
        <taxon>Eukaryota</taxon>
        <taxon>Viridiplantae</taxon>
        <taxon>Streptophyta</taxon>
        <taxon>Embryophyta</taxon>
        <taxon>Tracheophyta</taxon>
        <taxon>Spermatophyta</taxon>
        <taxon>Magnoliopsida</taxon>
        <taxon>Liliopsida</taxon>
        <taxon>Asparagales</taxon>
        <taxon>Asparagaceae</taxon>
        <taxon>Asparagoideae</taxon>
        <taxon>Asparagus</taxon>
    </lineage>
</organism>
<dbReference type="InterPro" id="IPR035969">
    <property type="entry name" value="Rab-GAP_TBC_sf"/>
</dbReference>
<name>A0A5P1EIL7_ASPOF</name>